<dbReference type="Proteomes" id="UP001501343">
    <property type="component" value="Unassembled WGS sequence"/>
</dbReference>
<evidence type="ECO:0000256" key="3">
    <source>
        <dbReference type="ARBA" id="ARBA00022723"/>
    </source>
</evidence>
<comment type="similarity">
    <text evidence="8">Belongs to the P-Pant transferase superfamily. AcpS family.</text>
</comment>
<evidence type="ECO:0000313" key="10">
    <source>
        <dbReference type="EMBL" id="GAA1919536.1"/>
    </source>
</evidence>
<comment type="catalytic activity">
    <reaction evidence="8">
        <text>apo-[ACP] + CoA = holo-[ACP] + adenosine 3',5'-bisphosphate + H(+)</text>
        <dbReference type="Rhea" id="RHEA:12068"/>
        <dbReference type="Rhea" id="RHEA-COMP:9685"/>
        <dbReference type="Rhea" id="RHEA-COMP:9690"/>
        <dbReference type="ChEBI" id="CHEBI:15378"/>
        <dbReference type="ChEBI" id="CHEBI:29999"/>
        <dbReference type="ChEBI" id="CHEBI:57287"/>
        <dbReference type="ChEBI" id="CHEBI:58343"/>
        <dbReference type="ChEBI" id="CHEBI:64479"/>
        <dbReference type="EC" id="2.7.8.7"/>
    </reaction>
</comment>
<evidence type="ECO:0000313" key="11">
    <source>
        <dbReference type="Proteomes" id="UP001501343"/>
    </source>
</evidence>
<keyword evidence="1 8" id="KW-0444">Lipid biosynthesis</keyword>
<organism evidence="10 11">
    <name type="scientific">Microbacterium aoyamense</name>
    <dbReference type="NCBI Taxonomy" id="344166"/>
    <lineage>
        <taxon>Bacteria</taxon>
        <taxon>Bacillati</taxon>
        <taxon>Actinomycetota</taxon>
        <taxon>Actinomycetes</taxon>
        <taxon>Micrococcales</taxon>
        <taxon>Microbacteriaceae</taxon>
        <taxon>Microbacterium</taxon>
    </lineage>
</organism>
<keyword evidence="11" id="KW-1185">Reference proteome</keyword>
<reference evidence="11" key="1">
    <citation type="journal article" date="2019" name="Int. J. Syst. Evol. Microbiol.">
        <title>The Global Catalogue of Microorganisms (GCM) 10K type strain sequencing project: providing services to taxonomists for standard genome sequencing and annotation.</title>
        <authorList>
            <consortium name="The Broad Institute Genomics Platform"/>
            <consortium name="The Broad Institute Genome Sequencing Center for Infectious Disease"/>
            <person name="Wu L."/>
            <person name="Ma J."/>
        </authorList>
    </citation>
    <scope>NUCLEOTIDE SEQUENCE [LARGE SCALE GENOMIC DNA]</scope>
    <source>
        <strain evidence="11">JCM 14900</strain>
    </source>
</reference>
<evidence type="ECO:0000256" key="7">
    <source>
        <dbReference type="ARBA" id="ARBA00023160"/>
    </source>
</evidence>
<comment type="subcellular location">
    <subcellularLocation>
        <location evidence="8">Cytoplasm</location>
    </subcellularLocation>
</comment>
<comment type="cofactor">
    <cofactor evidence="8">
        <name>Mg(2+)</name>
        <dbReference type="ChEBI" id="CHEBI:18420"/>
    </cofactor>
</comment>
<dbReference type="RefSeq" id="WP_248146066.1">
    <property type="nucleotide sequence ID" value="NZ_BAAAOF010000002.1"/>
</dbReference>
<comment type="function">
    <text evidence="8">Transfers the 4'-phosphopantetheine moiety from coenzyme A to a Ser of acyl-carrier-protein.</text>
</comment>
<dbReference type="InterPro" id="IPR008278">
    <property type="entry name" value="4-PPantetheinyl_Trfase_dom"/>
</dbReference>
<evidence type="ECO:0000256" key="8">
    <source>
        <dbReference type="HAMAP-Rule" id="MF_00101"/>
    </source>
</evidence>
<dbReference type="NCBIfam" id="TIGR00556">
    <property type="entry name" value="pantethn_trn"/>
    <property type="match status" value="1"/>
</dbReference>
<accession>A0ABP5APU7</accession>
<keyword evidence="4 8" id="KW-0276">Fatty acid metabolism</keyword>
<dbReference type="EMBL" id="BAAAOF010000002">
    <property type="protein sequence ID" value="GAA1919536.1"/>
    <property type="molecule type" value="Genomic_DNA"/>
</dbReference>
<dbReference type="HAMAP" id="MF_00101">
    <property type="entry name" value="AcpS"/>
    <property type="match status" value="1"/>
</dbReference>
<keyword evidence="3 8" id="KW-0479">Metal-binding</keyword>
<keyword evidence="6 8" id="KW-0443">Lipid metabolism</keyword>
<dbReference type="InterPro" id="IPR004568">
    <property type="entry name" value="Ppantetheine-prot_Trfase_dom"/>
</dbReference>
<keyword evidence="5 8" id="KW-0460">Magnesium</keyword>
<dbReference type="Gene3D" id="3.90.470.20">
    <property type="entry name" value="4'-phosphopantetheinyl transferase domain"/>
    <property type="match status" value="1"/>
</dbReference>
<evidence type="ECO:0000256" key="6">
    <source>
        <dbReference type="ARBA" id="ARBA00023098"/>
    </source>
</evidence>
<evidence type="ECO:0000256" key="4">
    <source>
        <dbReference type="ARBA" id="ARBA00022832"/>
    </source>
</evidence>
<evidence type="ECO:0000256" key="5">
    <source>
        <dbReference type="ARBA" id="ARBA00022842"/>
    </source>
</evidence>
<feature type="binding site" evidence="8">
    <location>
        <position position="63"/>
    </location>
    <ligand>
        <name>Mg(2+)</name>
        <dbReference type="ChEBI" id="CHEBI:18420"/>
    </ligand>
</feature>
<keyword evidence="8" id="KW-0963">Cytoplasm</keyword>
<protein>
    <recommendedName>
        <fullName evidence="8">Holo-[acyl-carrier-protein] synthase</fullName>
        <shortName evidence="8">Holo-ACP synthase</shortName>
        <ecNumber evidence="8">2.7.8.7</ecNumber>
    </recommendedName>
    <alternativeName>
        <fullName evidence="8">4'-phosphopantetheinyl transferase AcpS</fullName>
    </alternativeName>
</protein>
<name>A0ABP5APU7_9MICO</name>
<evidence type="ECO:0000259" key="9">
    <source>
        <dbReference type="Pfam" id="PF01648"/>
    </source>
</evidence>
<evidence type="ECO:0000256" key="1">
    <source>
        <dbReference type="ARBA" id="ARBA00022516"/>
    </source>
</evidence>
<feature type="domain" description="4'-phosphopantetheinyl transferase" evidence="9">
    <location>
        <begin position="7"/>
        <end position="106"/>
    </location>
</feature>
<keyword evidence="7 8" id="KW-0275">Fatty acid biosynthesis</keyword>
<dbReference type="EC" id="2.7.8.7" evidence="8"/>
<feature type="binding site" evidence="8">
    <location>
        <position position="11"/>
    </location>
    <ligand>
        <name>Mg(2+)</name>
        <dbReference type="ChEBI" id="CHEBI:18420"/>
    </ligand>
</feature>
<dbReference type="Pfam" id="PF01648">
    <property type="entry name" value="ACPS"/>
    <property type="match status" value="1"/>
</dbReference>
<sequence>MTPAGVRVGCDLQSVSEVAESIATGGDRYLDRILTTEETVLFERRESDSARADFVAGRFAAKEAVFKLLGASASAAVPWTDIEVLALDSGAPHVRLLAGAAALADSAGLEAIDVSISHSGGIAFAVAVAVVAATQG</sequence>
<dbReference type="SUPFAM" id="SSF56214">
    <property type="entry name" value="4'-phosphopantetheinyl transferase"/>
    <property type="match status" value="1"/>
</dbReference>
<evidence type="ECO:0000256" key="2">
    <source>
        <dbReference type="ARBA" id="ARBA00022679"/>
    </source>
</evidence>
<dbReference type="NCBIfam" id="TIGR00516">
    <property type="entry name" value="acpS"/>
    <property type="match status" value="1"/>
</dbReference>
<dbReference type="InterPro" id="IPR037143">
    <property type="entry name" value="4-PPantetheinyl_Trfase_dom_sf"/>
</dbReference>
<proteinExistence type="inferred from homology"/>
<keyword evidence="2 8" id="KW-0808">Transferase</keyword>
<gene>
    <name evidence="8 10" type="primary">acpS</name>
    <name evidence="10" type="ORF">GCM10009775_10140</name>
</gene>
<comment type="caution">
    <text evidence="10">The sequence shown here is derived from an EMBL/GenBank/DDBJ whole genome shotgun (WGS) entry which is preliminary data.</text>
</comment>
<dbReference type="InterPro" id="IPR002582">
    <property type="entry name" value="ACPS"/>
</dbReference>